<accession>A0A2M9FY19</accession>
<evidence type="ECO:0000256" key="3">
    <source>
        <dbReference type="ARBA" id="ARBA00022806"/>
    </source>
</evidence>
<evidence type="ECO:0000256" key="4">
    <source>
        <dbReference type="ARBA" id="ARBA00022840"/>
    </source>
</evidence>
<dbReference type="PANTHER" id="PTHR12131">
    <property type="entry name" value="ATP-DEPENDENT RNA AND DNA HELICASE"/>
    <property type="match status" value="1"/>
</dbReference>
<dbReference type="InterPro" id="IPR014001">
    <property type="entry name" value="Helicase_ATP-bd"/>
</dbReference>
<dbReference type="Proteomes" id="UP000229498">
    <property type="component" value="Unassembled WGS sequence"/>
</dbReference>
<sequence length="836" mass="93286">MGSASVKGRTVALLGPTNTGKTHLAVETMLCHASGIIGFPLRLLAREVYDRVVERVGRSNVALVTGEEKIVPPNPHYFLCTVEAMPLGRSFDFVAVDEIQLAADPERGHVFTDRLIHARGIETTMFLGSETARPLIARMLPDAMMTSRPRLSTLRYDGRTKLSRLPRRSAVVAFSANDVYAIAELMRRQRGGAAVVLGALSPRTRNAQVAMYQAGEVDFLVATDAIGMGLNMDIDHVAFAGTHKFDGHRRRVLGPAEYGQIAGRAGRFMRDGTFGVTADVDELDEELVAAIENHHFEPQNQFRWRSARLDYDSPKALLRALEAPPPYPWLVPPRQPDDLRSLKALLKDETIRQRAEATRENLITLWDICQIPDFRKTMHDSHVRLIGQIYTQVTSAGAIHRDWMARQLDHLNRVEGDIDTLQSRLAHVRTWTYISHRGVWLDDPVEWQARARAIEDRLSDALHDKLTQRFVDRRTGTLVKRLRDAENVEAAVDNEGGVSVEGQYVGHLDGLLFVADRSAMDNKAMKAAVNHVLAGALNARARRIADCPDEDLELLDDGVLAWRSERIARLHRGGHVLKPEVRLIAGNQLAPQRTEALIGRLQQWIAGRVAQLMRPIMGLEEAEFSPAARGVAFQLVERLGVLPRAAVEPQLRQLEPKDYGRFKYRGVQLGRFAIFCPALLKPEATRWRTILHNLGERTFDPAEDQGRVSFEAPGGMQRDALLLAGYERFGRIAVRVDMVERIASHAHRATREGEAEADHALMSMLGGGAERLQPVLAGLGYMTQRPQEDGPLLYRPRKRGEKPSGRKSANAGRRGRKPVPPDPDSPFAALLELRKT</sequence>
<dbReference type="InterPro" id="IPR055206">
    <property type="entry name" value="DEXQc_SUV3"/>
</dbReference>
<dbReference type="GO" id="GO:0004386">
    <property type="term" value="F:helicase activity"/>
    <property type="evidence" value="ECO:0007669"/>
    <property type="project" value="UniProtKB-KW"/>
</dbReference>
<dbReference type="Pfam" id="PF22527">
    <property type="entry name" value="DEXQc_Suv3"/>
    <property type="match status" value="1"/>
</dbReference>
<dbReference type="PROSITE" id="PS51194">
    <property type="entry name" value="HELICASE_CTER"/>
    <property type="match status" value="1"/>
</dbReference>
<evidence type="ECO:0000313" key="9">
    <source>
        <dbReference type="Proteomes" id="UP000229498"/>
    </source>
</evidence>
<evidence type="ECO:0000259" key="7">
    <source>
        <dbReference type="PROSITE" id="PS51194"/>
    </source>
</evidence>
<keyword evidence="4" id="KW-0067">ATP-binding</keyword>
<dbReference type="InterPro" id="IPR027417">
    <property type="entry name" value="P-loop_NTPase"/>
</dbReference>
<feature type="region of interest" description="Disordered" evidence="5">
    <location>
        <begin position="783"/>
        <end position="836"/>
    </location>
</feature>
<keyword evidence="1" id="KW-0547">Nucleotide-binding</keyword>
<dbReference type="SUPFAM" id="SSF52540">
    <property type="entry name" value="P-loop containing nucleoside triphosphate hydrolases"/>
    <property type="match status" value="2"/>
</dbReference>
<dbReference type="SMART" id="SM00490">
    <property type="entry name" value="HELICc"/>
    <property type="match status" value="1"/>
</dbReference>
<proteinExistence type="predicted"/>
<dbReference type="InterPro" id="IPR001650">
    <property type="entry name" value="Helicase_C-like"/>
</dbReference>
<dbReference type="GO" id="GO:0016787">
    <property type="term" value="F:hydrolase activity"/>
    <property type="evidence" value="ECO:0007669"/>
    <property type="project" value="UniProtKB-KW"/>
</dbReference>
<protein>
    <submittedName>
        <fullName evidence="8">Disulfide oxidoreductase</fullName>
    </submittedName>
</protein>
<evidence type="ECO:0000256" key="5">
    <source>
        <dbReference type="SAM" id="MobiDB-lite"/>
    </source>
</evidence>
<feature type="domain" description="Helicase ATP-binding" evidence="6">
    <location>
        <begin position="2"/>
        <end position="150"/>
    </location>
</feature>
<dbReference type="OrthoDB" id="9807155at2"/>
<feature type="domain" description="Helicase C-terminal" evidence="7">
    <location>
        <begin position="157"/>
        <end position="302"/>
    </location>
</feature>
<keyword evidence="3" id="KW-0347">Helicase</keyword>
<dbReference type="Pfam" id="PF00271">
    <property type="entry name" value="Helicase_C"/>
    <property type="match status" value="1"/>
</dbReference>
<keyword evidence="9" id="KW-1185">Reference proteome</keyword>
<evidence type="ECO:0000313" key="8">
    <source>
        <dbReference type="EMBL" id="PJK28350.1"/>
    </source>
</evidence>
<dbReference type="InterPro" id="IPR050699">
    <property type="entry name" value="RNA-DNA_Helicase"/>
</dbReference>
<dbReference type="PANTHER" id="PTHR12131:SF1">
    <property type="entry name" value="ATP-DEPENDENT RNA HELICASE SUPV3L1, MITOCHONDRIAL-RELATED"/>
    <property type="match status" value="1"/>
</dbReference>
<reference evidence="8 9" key="1">
    <citation type="submission" date="2017-11" db="EMBL/GenBank/DDBJ databases">
        <title>Draft genome sequence of Rhizobiales bacterium SY3-13.</title>
        <authorList>
            <person name="Sun C."/>
        </authorList>
    </citation>
    <scope>NUCLEOTIDE SEQUENCE [LARGE SCALE GENOMIC DNA]</scope>
    <source>
        <strain evidence="8 9">SY3-13</strain>
    </source>
</reference>
<gene>
    <name evidence="8" type="ORF">CVT23_17695</name>
</gene>
<organism evidence="8 9">
    <name type="scientific">Minwuia thermotolerans</name>
    <dbReference type="NCBI Taxonomy" id="2056226"/>
    <lineage>
        <taxon>Bacteria</taxon>
        <taxon>Pseudomonadati</taxon>
        <taxon>Pseudomonadota</taxon>
        <taxon>Alphaproteobacteria</taxon>
        <taxon>Minwuiales</taxon>
        <taxon>Minwuiaceae</taxon>
        <taxon>Minwuia</taxon>
    </lineage>
</organism>
<dbReference type="Gene3D" id="3.40.50.300">
    <property type="entry name" value="P-loop containing nucleotide triphosphate hydrolases"/>
    <property type="match status" value="2"/>
</dbReference>
<keyword evidence="2" id="KW-0378">Hydrolase</keyword>
<dbReference type="GO" id="GO:0005524">
    <property type="term" value="F:ATP binding"/>
    <property type="evidence" value="ECO:0007669"/>
    <property type="project" value="UniProtKB-KW"/>
</dbReference>
<dbReference type="PROSITE" id="PS51192">
    <property type="entry name" value="HELICASE_ATP_BIND_1"/>
    <property type="match status" value="1"/>
</dbReference>
<evidence type="ECO:0000259" key="6">
    <source>
        <dbReference type="PROSITE" id="PS51192"/>
    </source>
</evidence>
<dbReference type="AlphaFoldDB" id="A0A2M9FY19"/>
<name>A0A2M9FY19_9PROT</name>
<comment type="caution">
    <text evidence="8">The sequence shown here is derived from an EMBL/GenBank/DDBJ whole genome shotgun (WGS) entry which is preliminary data.</text>
</comment>
<evidence type="ECO:0000256" key="1">
    <source>
        <dbReference type="ARBA" id="ARBA00022741"/>
    </source>
</evidence>
<evidence type="ECO:0000256" key="2">
    <source>
        <dbReference type="ARBA" id="ARBA00022801"/>
    </source>
</evidence>
<dbReference type="EMBL" id="PHIG01000047">
    <property type="protein sequence ID" value="PJK28350.1"/>
    <property type="molecule type" value="Genomic_DNA"/>
</dbReference>